<dbReference type="GO" id="GO:0005886">
    <property type="term" value="C:plasma membrane"/>
    <property type="evidence" value="ECO:0007669"/>
    <property type="project" value="TreeGrafter"/>
</dbReference>
<gene>
    <name evidence="6" type="ORF">BST13_23175</name>
</gene>
<feature type="transmembrane region" description="Helical" evidence="5">
    <location>
        <begin position="271"/>
        <end position="292"/>
    </location>
</feature>
<evidence type="ECO:0000313" key="6">
    <source>
        <dbReference type="EMBL" id="ORA32084.1"/>
    </source>
</evidence>
<evidence type="ECO:0000256" key="5">
    <source>
        <dbReference type="SAM" id="Phobius"/>
    </source>
</evidence>
<dbReference type="EMBL" id="MVHF01000027">
    <property type="protein sequence ID" value="ORA32084.1"/>
    <property type="molecule type" value="Genomic_DNA"/>
</dbReference>
<feature type="transmembrane region" description="Helical" evidence="5">
    <location>
        <begin position="29"/>
        <end position="51"/>
    </location>
</feature>
<feature type="transmembrane region" description="Helical" evidence="5">
    <location>
        <begin position="212"/>
        <end position="234"/>
    </location>
</feature>
<organism evidence="6 7">
    <name type="scientific">Mycobacterium aquaticum</name>
    <dbReference type="NCBI Taxonomy" id="1927124"/>
    <lineage>
        <taxon>Bacteria</taxon>
        <taxon>Bacillati</taxon>
        <taxon>Actinomycetota</taxon>
        <taxon>Actinomycetes</taxon>
        <taxon>Mycobacteriales</taxon>
        <taxon>Mycobacteriaceae</taxon>
        <taxon>Mycobacterium</taxon>
    </lineage>
</organism>
<dbReference type="STRING" id="1927124.BST13_23175"/>
<comment type="subcellular location">
    <subcellularLocation>
        <location evidence="1">Membrane</location>
        <topology evidence="1">Multi-pass membrane protein</topology>
    </subcellularLocation>
</comment>
<comment type="caution">
    <text evidence="6">The sequence shown here is derived from an EMBL/GenBank/DDBJ whole genome shotgun (WGS) entry which is preliminary data.</text>
</comment>
<reference evidence="6 7" key="1">
    <citation type="submission" date="2017-02" db="EMBL/GenBank/DDBJ databases">
        <title>The new phylogeny of genus Mycobacterium.</title>
        <authorList>
            <person name="Tortoli E."/>
            <person name="Trovato A."/>
            <person name="Cirillo D.M."/>
        </authorList>
    </citation>
    <scope>NUCLEOTIDE SEQUENCE [LARGE SCALE GENOMIC DNA]</scope>
    <source>
        <strain evidence="6 7">RW6</strain>
    </source>
</reference>
<keyword evidence="2 5" id="KW-0812">Transmembrane</keyword>
<keyword evidence="3 5" id="KW-1133">Transmembrane helix</keyword>
<feature type="transmembrane region" description="Helical" evidence="5">
    <location>
        <begin position="152"/>
        <end position="173"/>
    </location>
</feature>
<feature type="transmembrane region" description="Helical" evidence="5">
    <location>
        <begin position="71"/>
        <end position="88"/>
    </location>
</feature>
<proteinExistence type="predicted"/>
<evidence type="ECO:0000256" key="2">
    <source>
        <dbReference type="ARBA" id="ARBA00022692"/>
    </source>
</evidence>
<dbReference type="Proteomes" id="UP000192448">
    <property type="component" value="Unassembled WGS sequence"/>
</dbReference>
<evidence type="ECO:0000256" key="3">
    <source>
        <dbReference type="ARBA" id="ARBA00022989"/>
    </source>
</evidence>
<evidence type="ECO:0008006" key="8">
    <source>
        <dbReference type="Google" id="ProtNLM"/>
    </source>
</evidence>
<keyword evidence="7" id="KW-1185">Reference proteome</keyword>
<evidence type="ECO:0000256" key="4">
    <source>
        <dbReference type="ARBA" id="ARBA00023136"/>
    </source>
</evidence>
<dbReference type="InterPro" id="IPR004695">
    <property type="entry name" value="SLAC1/Mae1/Ssu1/TehA"/>
</dbReference>
<protein>
    <recommendedName>
        <fullName evidence="8">C4-dicarboxylate ABC transporter</fullName>
    </recommendedName>
</protein>
<dbReference type="GO" id="GO:0046583">
    <property type="term" value="F:monoatomic cation efflux transmembrane transporter activity"/>
    <property type="evidence" value="ECO:0007669"/>
    <property type="project" value="TreeGrafter"/>
</dbReference>
<evidence type="ECO:0000313" key="7">
    <source>
        <dbReference type="Proteomes" id="UP000192448"/>
    </source>
</evidence>
<dbReference type="PANTHER" id="PTHR37955:SF1">
    <property type="entry name" value="DEP DOMAIN-CONTAINING PROTEIN"/>
    <property type="match status" value="1"/>
</dbReference>
<sequence length="311" mass="33363">MLRWYPLALGLGGLAGGWRTAEGFGAASWPAHCLTILCLSAWLTITTLYAVRGGGNPSTLAADLRHPEQGFAVGYISVIPMLLAAQIFPHASGYRYLDLALVAAWAVTAAAIVAQWITTPRDRHAIHPGFSLPVVAGPFIASISLQTNGWHLLAQGLFAVGAYFWVTFGTLIIGRLMTEQRLSDARFPTLVALMVPPATAGTAWFTLNSNKITTAGVGLAAVLAMMALVQLFILPDYLRRPFGISSWVFSFPLAATANTVGHWAVADPYPGVRMLAWSMLAAATAIIALLVVRTGQLMWSTTRRQRNASCN</sequence>
<name>A0A1X0APW2_9MYCO</name>
<feature type="transmembrane region" description="Helical" evidence="5">
    <location>
        <begin position="246"/>
        <end position="265"/>
    </location>
</feature>
<evidence type="ECO:0000256" key="1">
    <source>
        <dbReference type="ARBA" id="ARBA00004141"/>
    </source>
</evidence>
<dbReference type="PANTHER" id="PTHR37955">
    <property type="entry name" value="TELLURITE RESISTANCE PROTEIN TEHA"/>
    <property type="match status" value="1"/>
</dbReference>
<feature type="transmembrane region" description="Helical" evidence="5">
    <location>
        <begin position="129"/>
        <end position="146"/>
    </location>
</feature>
<dbReference type="AlphaFoldDB" id="A0A1X0APW2"/>
<feature type="transmembrane region" description="Helical" evidence="5">
    <location>
        <begin position="94"/>
        <end position="117"/>
    </location>
</feature>
<dbReference type="Gene3D" id="1.50.10.150">
    <property type="entry name" value="Voltage-dependent anion channel"/>
    <property type="match status" value="1"/>
</dbReference>
<feature type="transmembrane region" description="Helical" evidence="5">
    <location>
        <begin position="185"/>
        <end position="206"/>
    </location>
</feature>
<dbReference type="InterPro" id="IPR038665">
    <property type="entry name" value="Voltage-dep_anion_channel_sf"/>
</dbReference>
<dbReference type="InterPro" id="IPR052951">
    <property type="entry name" value="Tellurite_res_ion_channel"/>
</dbReference>
<keyword evidence="4 5" id="KW-0472">Membrane</keyword>
<accession>A0A1X0APW2</accession>
<dbReference type="Pfam" id="PF03595">
    <property type="entry name" value="SLAC1"/>
    <property type="match status" value="1"/>
</dbReference>